<accession>G0SFJ7</accession>
<dbReference type="GO" id="GO:0016070">
    <property type="term" value="P:RNA metabolic process"/>
    <property type="evidence" value="ECO:0007669"/>
    <property type="project" value="UniProtKB-ARBA"/>
</dbReference>
<dbReference type="PROSITE" id="PS50082">
    <property type="entry name" value="WD_REPEATS_2"/>
    <property type="match status" value="1"/>
</dbReference>
<proteinExistence type="inferred from homology"/>
<evidence type="ECO:0000256" key="4">
    <source>
        <dbReference type="ARBA" id="ARBA00022737"/>
    </source>
</evidence>
<dbReference type="SUPFAM" id="SSF50978">
    <property type="entry name" value="WD40 repeat-like"/>
    <property type="match status" value="1"/>
</dbReference>
<dbReference type="AlphaFoldDB" id="G0SFJ7"/>
<dbReference type="PANTHER" id="PTHR19861">
    <property type="entry name" value="WD40 REPEAT PROTEIN SWD2"/>
    <property type="match status" value="1"/>
</dbReference>
<dbReference type="OrthoDB" id="27537at2759"/>
<dbReference type="KEGG" id="cthr:CTHT_0071080"/>
<dbReference type="HOGENOM" id="CLU_044117_2_0_1"/>
<keyword evidence="4" id="KW-0677">Repeat</keyword>
<keyword evidence="5" id="KW-0539">Nucleus</keyword>
<feature type="region of interest" description="Disordered" evidence="7">
    <location>
        <begin position="289"/>
        <end position="308"/>
    </location>
</feature>
<reference evidence="8 9" key="1">
    <citation type="journal article" date="2011" name="Cell">
        <title>Insight into structure and assembly of the nuclear pore complex by utilizing the genome of a eukaryotic thermophile.</title>
        <authorList>
            <person name="Amlacher S."/>
            <person name="Sarges P."/>
            <person name="Flemming D."/>
            <person name="van Noort V."/>
            <person name="Kunze R."/>
            <person name="Devos D.P."/>
            <person name="Arumugam M."/>
            <person name="Bork P."/>
            <person name="Hurt E."/>
        </authorList>
    </citation>
    <scope>NUCLEOTIDE SEQUENCE [LARGE SCALE GENOMIC DNA]</scope>
    <source>
        <strain evidence="9">DSM 1495 / CBS 144.50 / IMI 039719</strain>
    </source>
</reference>
<dbReference type="InterPro" id="IPR015943">
    <property type="entry name" value="WD40/YVTN_repeat-like_dom_sf"/>
</dbReference>
<dbReference type="InterPro" id="IPR036322">
    <property type="entry name" value="WD40_repeat_dom_sf"/>
</dbReference>
<dbReference type="Pfam" id="PF00400">
    <property type="entry name" value="WD40"/>
    <property type="match status" value="1"/>
</dbReference>
<keyword evidence="9" id="KW-1185">Reference proteome</keyword>
<comment type="similarity">
    <text evidence="2">Belongs to the WD repeat SWD2 family.</text>
</comment>
<keyword evidence="3 6" id="KW-0853">WD repeat</keyword>
<name>G0SFJ7_CHATD</name>
<organism evidence="9">
    <name type="scientific">Chaetomium thermophilum (strain DSM 1495 / CBS 144.50 / IMI 039719)</name>
    <name type="common">Thermochaetoides thermophila</name>
    <dbReference type="NCBI Taxonomy" id="759272"/>
    <lineage>
        <taxon>Eukaryota</taxon>
        <taxon>Fungi</taxon>
        <taxon>Dikarya</taxon>
        <taxon>Ascomycota</taxon>
        <taxon>Pezizomycotina</taxon>
        <taxon>Sordariomycetes</taxon>
        <taxon>Sordariomycetidae</taxon>
        <taxon>Sordariales</taxon>
        <taxon>Chaetomiaceae</taxon>
        <taxon>Thermochaetoides</taxon>
    </lineage>
</organism>
<evidence type="ECO:0000313" key="9">
    <source>
        <dbReference type="Proteomes" id="UP000008066"/>
    </source>
</evidence>
<dbReference type="Proteomes" id="UP000008066">
    <property type="component" value="Unassembled WGS sequence"/>
</dbReference>
<evidence type="ECO:0000256" key="3">
    <source>
        <dbReference type="ARBA" id="ARBA00022574"/>
    </source>
</evidence>
<dbReference type="PROSITE" id="PS50294">
    <property type="entry name" value="WD_REPEATS_REGION"/>
    <property type="match status" value="1"/>
</dbReference>
<dbReference type="Gene3D" id="2.130.10.10">
    <property type="entry name" value="YVTN repeat-like/Quinoprotein amine dehydrogenase"/>
    <property type="match status" value="2"/>
</dbReference>
<feature type="repeat" description="WD" evidence="6">
    <location>
        <begin position="138"/>
        <end position="173"/>
    </location>
</feature>
<evidence type="ECO:0000256" key="5">
    <source>
        <dbReference type="ARBA" id="ARBA00023242"/>
    </source>
</evidence>
<dbReference type="InterPro" id="IPR001680">
    <property type="entry name" value="WD40_rpt"/>
</dbReference>
<comment type="subcellular location">
    <subcellularLocation>
        <location evidence="1">Nucleus</location>
    </subcellularLocation>
</comment>
<dbReference type="RefSeq" id="XP_006697380.1">
    <property type="nucleotide sequence ID" value="XM_006697317.1"/>
</dbReference>
<evidence type="ECO:0000256" key="2">
    <source>
        <dbReference type="ARBA" id="ARBA00005616"/>
    </source>
</evidence>
<evidence type="ECO:0000256" key="7">
    <source>
        <dbReference type="SAM" id="MobiDB-lite"/>
    </source>
</evidence>
<dbReference type="InterPro" id="IPR037867">
    <property type="entry name" value="Swd2/WDR82"/>
</dbReference>
<dbReference type="EMBL" id="GL988047">
    <property type="protein sequence ID" value="EGS17762.1"/>
    <property type="molecule type" value="Genomic_DNA"/>
</dbReference>
<evidence type="ECO:0000256" key="6">
    <source>
        <dbReference type="PROSITE-ProRule" id="PRU00221"/>
    </source>
</evidence>
<dbReference type="SMART" id="SM00320">
    <property type="entry name" value="WD40"/>
    <property type="match status" value="2"/>
</dbReference>
<protein>
    <submittedName>
        <fullName evidence="8">Uncharacterized protein</fullName>
    </submittedName>
</protein>
<dbReference type="STRING" id="759272.G0SFJ7"/>
<sequence>MASLSTIMDLDDTYSAANNPRAPGSVMPTMRLADVLPAFRPTKLFRRDDIKEGKPQPHILSIDFDDPGELCMTSESDETIQIYNVKDGRFDKSLLSRKYGVKLAKFTHTSSSIIYASTKQNDAIRYLATHDNSFIRYFEGHEAAVTCLAMHPGSDNFISCSLDNTARLWNLNTRNWTGKLHINTPFLSAWDPSGNVFAIGSPHSAIILLYDHRSYERGHFSRFDVLEAVNNRGNPAPIEDVFSNWTKLEFSNDGKHLLLGSKGDGHFLLDAFDGSLKAYLKKPASGQVTRRVAPGESPTEGSNGIESSGEVCFTPDGRFVLSGGRQDLVAWDVMAANIGVAQSSVGKGIAEPTFVLEEKRETAVVAFNPRYNMLATADQELVFWVPDPHA</sequence>
<dbReference type="eggNOG" id="KOG1446">
    <property type="taxonomic scope" value="Eukaryota"/>
</dbReference>
<evidence type="ECO:0000313" key="8">
    <source>
        <dbReference type="EMBL" id="EGS17762.1"/>
    </source>
</evidence>
<evidence type="ECO:0000256" key="1">
    <source>
        <dbReference type="ARBA" id="ARBA00004123"/>
    </source>
</evidence>
<dbReference type="GO" id="GO:0048188">
    <property type="term" value="C:Set1C/COMPASS complex"/>
    <property type="evidence" value="ECO:0007669"/>
    <property type="project" value="TreeGrafter"/>
</dbReference>
<gene>
    <name evidence="8" type="ORF">CTHT_0071080</name>
</gene>
<dbReference type="GeneID" id="18261146"/>
<dbReference type="PANTHER" id="PTHR19861:SF0">
    <property type="entry name" value="WD REPEAT-CONTAINING PROTEIN 82"/>
    <property type="match status" value="1"/>
</dbReference>
<dbReference type="OMA" id="HNEGYIR"/>
<dbReference type="GO" id="GO:0003682">
    <property type="term" value="F:chromatin binding"/>
    <property type="evidence" value="ECO:0007669"/>
    <property type="project" value="TreeGrafter"/>
</dbReference>